<proteinExistence type="predicted"/>
<dbReference type="EMBL" id="JXJN01009353">
    <property type="status" value="NOT_ANNOTATED_CDS"/>
    <property type="molecule type" value="Genomic_DNA"/>
</dbReference>
<dbReference type="VEuPathDB" id="VectorBase:GPPI020952"/>
<organism evidence="3 4">
    <name type="scientific">Glossina palpalis gambiensis</name>
    <dbReference type="NCBI Taxonomy" id="67801"/>
    <lineage>
        <taxon>Eukaryota</taxon>
        <taxon>Metazoa</taxon>
        <taxon>Ecdysozoa</taxon>
        <taxon>Arthropoda</taxon>
        <taxon>Hexapoda</taxon>
        <taxon>Insecta</taxon>
        <taxon>Pterygota</taxon>
        <taxon>Neoptera</taxon>
        <taxon>Endopterygota</taxon>
        <taxon>Diptera</taxon>
        <taxon>Brachycera</taxon>
        <taxon>Muscomorpha</taxon>
        <taxon>Hippoboscoidea</taxon>
        <taxon>Glossinidae</taxon>
        <taxon>Glossina</taxon>
    </lineage>
</organism>
<dbReference type="InterPro" id="IPR036236">
    <property type="entry name" value="Znf_C2H2_sf"/>
</dbReference>
<keyword evidence="1" id="KW-0479">Metal-binding</keyword>
<dbReference type="Proteomes" id="UP000092460">
    <property type="component" value="Unassembled WGS sequence"/>
</dbReference>
<evidence type="ECO:0000256" key="1">
    <source>
        <dbReference type="PROSITE-ProRule" id="PRU00042"/>
    </source>
</evidence>
<evidence type="ECO:0000313" key="3">
    <source>
        <dbReference type="EnsemblMetazoa" id="GPPI020952-PA"/>
    </source>
</evidence>
<keyword evidence="4" id="KW-1185">Reference proteome</keyword>
<keyword evidence="1" id="KW-0862">Zinc</keyword>
<keyword evidence="1" id="KW-0863">Zinc-finger</keyword>
<dbReference type="EnsemblMetazoa" id="GPPI020952-RA">
    <property type="protein sequence ID" value="GPPI020952-PA"/>
    <property type="gene ID" value="GPPI020952"/>
</dbReference>
<dbReference type="Gene3D" id="3.30.160.60">
    <property type="entry name" value="Classic Zinc Finger"/>
    <property type="match status" value="1"/>
</dbReference>
<evidence type="ECO:0000313" key="4">
    <source>
        <dbReference type="Proteomes" id="UP000092460"/>
    </source>
</evidence>
<dbReference type="PROSITE" id="PS50157">
    <property type="entry name" value="ZINC_FINGER_C2H2_2"/>
    <property type="match status" value="1"/>
</dbReference>
<evidence type="ECO:0000259" key="2">
    <source>
        <dbReference type="PROSITE" id="PS50157"/>
    </source>
</evidence>
<dbReference type="SUPFAM" id="SSF57667">
    <property type="entry name" value="beta-beta-alpha zinc fingers"/>
    <property type="match status" value="1"/>
</dbReference>
<feature type="domain" description="C2H2-type" evidence="2">
    <location>
        <begin position="74"/>
        <end position="101"/>
    </location>
</feature>
<dbReference type="InterPro" id="IPR013087">
    <property type="entry name" value="Znf_C2H2_type"/>
</dbReference>
<sequence length="133" mass="15551">KTKEKFQNTCSKENNNKPLFGYLTVIAKLVRSKTAYVIVARLYSQSDQIQPGSQSDQIQLLVKHSRLYTHDMPFKCSFCKKVFRRVDTLKCHLIQHSKGNLHTCPECGKLFKRKYSFAFKNRGRFCHIMVCRS</sequence>
<accession>A0A1B0B730</accession>
<name>A0A1B0B730_9MUSC</name>
<protein>
    <recommendedName>
        <fullName evidence="2">C2H2-type domain-containing protein</fullName>
    </recommendedName>
</protein>
<reference evidence="3" key="2">
    <citation type="submission" date="2020-05" db="UniProtKB">
        <authorList>
            <consortium name="EnsemblMetazoa"/>
        </authorList>
    </citation>
    <scope>IDENTIFICATION</scope>
    <source>
        <strain evidence="3">IAEA</strain>
    </source>
</reference>
<dbReference type="PROSITE" id="PS00028">
    <property type="entry name" value="ZINC_FINGER_C2H2_1"/>
    <property type="match status" value="1"/>
</dbReference>
<reference evidence="4" key="1">
    <citation type="submission" date="2015-01" db="EMBL/GenBank/DDBJ databases">
        <authorList>
            <person name="Aksoy S."/>
            <person name="Warren W."/>
            <person name="Wilson R.K."/>
        </authorList>
    </citation>
    <scope>NUCLEOTIDE SEQUENCE [LARGE SCALE GENOMIC DNA]</scope>
    <source>
        <strain evidence="4">IAEA</strain>
    </source>
</reference>
<dbReference type="GO" id="GO:0008270">
    <property type="term" value="F:zinc ion binding"/>
    <property type="evidence" value="ECO:0007669"/>
    <property type="project" value="UniProtKB-KW"/>
</dbReference>
<dbReference type="AlphaFoldDB" id="A0A1B0B730"/>